<dbReference type="InterPro" id="IPR045860">
    <property type="entry name" value="Snake_toxin-like_sf"/>
</dbReference>
<dbReference type="SUPFAM" id="SSF57302">
    <property type="entry name" value="Snake toxin-like"/>
    <property type="match status" value="1"/>
</dbReference>
<dbReference type="Proteomes" id="UP000298663">
    <property type="component" value="Unassembled WGS sequence"/>
</dbReference>
<dbReference type="EMBL" id="AZBU02000002">
    <property type="protein sequence ID" value="TKR95784.1"/>
    <property type="molecule type" value="Genomic_DNA"/>
</dbReference>
<feature type="signal peptide" evidence="1">
    <location>
        <begin position="1"/>
        <end position="17"/>
    </location>
</feature>
<organism evidence="2 3">
    <name type="scientific">Steinernema carpocapsae</name>
    <name type="common">Entomopathogenic nematode</name>
    <dbReference type="NCBI Taxonomy" id="34508"/>
    <lineage>
        <taxon>Eukaryota</taxon>
        <taxon>Metazoa</taxon>
        <taxon>Ecdysozoa</taxon>
        <taxon>Nematoda</taxon>
        <taxon>Chromadorea</taxon>
        <taxon>Rhabditida</taxon>
        <taxon>Tylenchina</taxon>
        <taxon>Panagrolaimomorpha</taxon>
        <taxon>Strongyloidoidea</taxon>
        <taxon>Steinernematidae</taxon>
        <taxon>Steinernema</taxon>
    </lineage>
</organism>
<proteinExistence type="predicted"/>
<feature type="chain" id="PRO_5020455240" evidence="1">
    <location>
        <begin position="18"/>
        <end position="107"/>
    </location>
</feature>
<keyword evidence="3" id="KW-1185">Reference proteome</keyword>
<reference evidence="2 3" key="1">
    <citation type="journal article" date="2015" name="Genome Biol.">
        <title>Comparative genomics of Steinernema reveals deeply conserved gene regulatory networks.</title>
        <authorList>
            <person name="Dillman A.R."/>
            <person name="Macchietto M."/>
            <person name="Porter C.F."/>
            <person name="Rogers A."/>
            <person name="Williams B."/>
            <person name="Antoshechkin I."/>
            <person name="Lee M.M."/>
            <person name="Goodwin Z."/>
            <person name="Lu X."/>
            <person name="Lewis E.E."/>
            <person name="Goodrich-Blair H."/>
            <person name="Stock S.P."/>
            <person name="Adams B.J."/>
            <person name="Sternberg P.W."/>
            <person name="Mortazavi A."/>
        </authorList>
    </citation>
    <scope>NUCLEOTIDE SEQUENCE [LARGE SCALE GENOMIC DNA]</scope>
    <source>
        <strain evidence="2 3">ALL</strain>
    </source>
</reference>
<sequence>MLKVLIHTIFILAVASALECYINNGLTDYGFQKCPPDSDNGWCLKVRFVSGNWVKACDKMLCPSVGDNCETTSTRTLCCCKGDRCNGGDSVTMALIPLGFSAVGLLL</sequence>
<evidence type="ECO:0000256" key="1">
    <source>
        <dbReference type="SAM" id="SignalP"/>
    </source>
</evidence>
<evidence type="ECO:0000313" key="3">
    <source>
        <dbReference type="Proteomes" id="UP000298663"/>
    </source>
</evidence>
<protein>
    <submittedName>
        <fullName evidence="2">Uncharacterized protein</fullName>
    </submittedName>
</protein>
<evidence type="ECO:0000313" key="2">
    <source>
        <dbReference type="EMBL" id="TKR95784.1"/>
    </source>
</evidence>
<keyword evidence="1" id="KW-0732">Signal</keyword>
<gene>
    <name evidence="2" type="ORF">L596_009908</name>
</gene>
<reference evidence="2 3" key="2">
    <citation type="journal article" date="2019" name="G3 (Bethesda)">
        <title>Hybrid Assembly of the Genome of the Entomopathogenic Nematode Steinernema carpocapsae Identifies the X-Chromosome.</title>
        <authorList>
            <person name="Serra L."/>
            <person name="Macchietto M."/>
            <person name="Macias-Munoz A."/>
            <person name="McGill C.J."/>
            <person name="Rodriguez I.M."/>
            <person name="Rodriguez B."/>
            <person name="Murad R."/>
            <person name="Mortazavi A."/>
        </authorList>
    </citation>
    <scope>NUCLEOTIDE SEQUENCE [LARGE SCALE GENOMIC DNA]</scope>
    <source>
        <strain evidence="2 3">ALL</strain>
    </source>
</reference>
<accession>A0A4U5PI13</accession>
<comment type="caution">
    <text evidence="2">The sequence shown here is derived from an EMBL/GenBank/DDBJ whole genome shotgun (WGS) entry which is preliminary data.</text>
</comment>
<dbReference type="AlphaFoldDB" id="A0A4U5PI13"/>
<name>A0A4U5PI13_STECR</name>